<accession>A0A9W7A9D7</accession>
<dbReference type="Proteomes" id="UP001165082">
    <property type="component" value="Unassembled WGS sequence"/>
</dbReference>
<proteinExistence type="predicted"/>
<name>A0A9W7A9D7_9STRA</name>
<dbReference type="AlphaFoldDB" id="A0A9W7A9D7"/>
<dbReference type="OrthoDB" id="10555273at2759"/>
<dbReference type="EMBL" id="BRXZ01005430">
    <property type="protein sequence ID" value="GMH65996.1"/>
    <property type="molecule type" value="Genomic_DNA"/>
</dbReference>
<organism evidence="1 2">
    <name type="scientific">Triparma retinervis</name>
    <dbReference type="NCBI Taxonomy" id="2557542"/>
    <lineage>
        <taxon>Eukaryota</taxon>
        <taxon>Sar</taxon>
        <taxon>Stramenopiles</taxon>
        <taxon>Ochrophyta</taxon>
        <taxon>Bolidophyceae</taxon>
        <taxon>Parmales</taxon>
        <taxon>Triparmaceae</taxon>
        <taxon>Triparma</taxon>
    </lineage>
</organism>
<sequence length="91" mass="9866">MLSPSLHPFLEPLYTCPSGLTLCYLHSLSACPKLAVSREDGRSGFDVVCNDEGAMVRRLISHVEMEGGDVSGLVDDEVRGCGEKEDIAKRV</sequence>
<comment type="caution">
    <text evidence="1">The sequence shown here is derived from an EMBL/GenBank/DDBJ whole genome shotgun (WGS) entry which is preliminary data.</text>
</comment>
<reference evidence="1" key="1">
    <citation type="submission" date="2022-07" db="EMBL/GenBank/DDBJ databases">
        <title>Genome analysis of Parmales, a sister group of diatoms, reveals the evolutionary specialization of diatoms from phago-mixotrophs to photoautotrophs.</title>
        <authorList>
            <person name="Ban H."/>
            <person name="Sato S."/>
            <person name="Yoshikawa S."/>
            <person name="Kazumasa Y."/>
            <person name="Nakamura Y."/>
            <person name="Ichinomiya M."/>
            <person name="Saitoh K."/>
            <person name="Sato N."/>
            <person name="Blanc-Mathieu R."/>
            <person name="Endo H."/>
            <person name="Kuwata A."/>
            <person name="Ogata H."/>
        </authorList>
    </citation>
    <scope>NUCLEOTIDE SEQUENCE</scope>
</reference>
<gene>
    <name evidence="1" type="ORF">TrRE_jg1081</name>
</gene>
<protein>
    <submittedName>
        <fullName evidence="1">Uncharacterized protein</fullName>
    </submittedName>
</protein>
<keyword evidence="2" id="KW-1185">Reference proteome</keyword>
<evidence type="ECO:0000313" key="1">
    <source>
        <dbReference type="EMBL" id="GMH65996.1"/>
    </source>
</evidence>
<evidence type="ECO:0000313" key="2">
    <source>
        <dbReference type="Proteomes" id="UP001165082"/>
    </source>
</evidence>